<dbReference type="Pfam" id="PF05532">
    <property type="entry name" value="CsbD"/>
    <property type="match status" value="1"/>
</dbReference>
<gene>
    <name evidence="4" type="ORF">E4L96_04715</name>
</gene>
<dbReference type="SUPFAM" id="SSF69047">
    <property type="entry name" value="Hypothetical protein YjbJ"/>
    <property type="match status" value="1"/>
</dbReference>
<feature type="compositionally biased region" description="Basic and acidic residues" evidence="2">
    <location>
        <begin position="39"/>
        <end position="60"/>
    </location>
</feature>
<evidence type="ECO:0000313" key="5">
    <source>
        <dbReference type="Proteomes" id="UP000298438"/>
    </source>
</evidence>
<evidence type="ECO:0000259" key="3">
    <source>
        <dbReference type="Pfam" id="PF05532"/>
    </source>
</evidence>
<protein>
    <submittedName>
        <fullName evidence="4">CsbD family protein</fullName>
    </submittedName>
</protein>
<dbReference type="InterPro" id="IPR036629">
    <property type="entry name" value="YjbJ_sf"/>
</dbReference>
<feature type="domain" description="CsbD-like" evidence="3">
    <location>
        <begin position="4"/>
        <end position="55"/>
    </location>
</feature>
<dbReference type="AlphaFoldDB" id="A0A4Y9SJU1"/>
<keyword evidence="5" id="KW-1185">Reference proteome</keyword>
<dbReference type="Gene3D" id="1.10.1470.10">
    <property type="entry name" value="YjbJ"/>
    <property type="match status" value="1"/>
</dbReference>
<evidence type="ECO:0000256" key="2">
    <source>
        <dbReference type="SAM" id="MobiDB-lite"/>
    </source>
</evidence>
<proteinExistence type="inferred from homology"/>
<dbReference type="EMBL" id="SPVF01000070">
    <property type="protein sequence ID" value="TFW25991.1"/>
    <property type="molecule type" value="Genomic_DNA"/>
</dbReference>
<evidence type="ECO:0000256" key="1">
    <source>
        <dbReference type="ARBA" id="ARBA00009129"/>
    </source>
</evidence>
<sequence length="67" mass="7286">MNSNQIKGKAKDIGGKVQEEFGEAIGSSEQQAKGLAKQVEGKTQKKLGDVEDKLDDKVDNVNRGNRQ</sequence>
<reference evidence="4 5" key="1">
    <citation type="submission" date="2019-03" db="EMBL/GenBank/DDBJ databases">
        <title>Draft Genome Sequence of Massilia arenosa sp. nov., a Novel Massilia Species Isolated from a Sandy-loam Maize Soil.</title>
        <authorList>
            <person name="Raths R."/>
            <person name="Peta V."/>
            <person name="Bucking H."/>
        </authorList>
    </citation>
    <scope>NUCLEOTIDE SEQUENCE [LARGE SCALE GENOMIC DNA]</scope>
    <source>
        <strain evidence="4 5">MC02</strain>
    </source>
</reference>
<dbReference type="OrthoDB" id="8564562at2"/>
<organism evidence="4 5">
    <name type="scientific">Zemynaea arenosa</name>
    <dbReference type="NCBI Taxonomy" id="2561931"/>
    <lineage>
        <taxon>Bacteria</taxon>
        <taxon>Pseudomonadati</taxon>
        <taxon>Pseudomonadota</taxon>
        <taxon>Betaproteobacteria</taxon>
        <taxon>Burkholderiales</taxon>
        <taxon>Oxalobacteraceae</taxon>
        <taxon>Telluria group</taxon>
        <taxon>Zemynaea</taxon>
    </lineage>
</organism>
<comment type="similarity">
    <text evidence="1">Belongs to the UPF0337 (CsbD) family.</text>
</comment>
<dbReference type="InterPro" id="IPR008462">
    <property type="entry name" value="CsbD"/>
</dbReference>
<name>A0A4Y9SJU1_9BURK</name>
<dbReference type="RefSeq" id="WP_135206071.1">
    <property type="nucleotide sequence ID" value="NZ_SPVF01000070.1"/>
</dbReference>
<feature type="region of interest" description="Disordered" evidence="2">
    <location>
        <begin position="21"/>
        <end position="67"/>
    </location>
</feature>
<comment type="caution">
    <text evidence="4">The sequence shown here is derived from an EMBL/GenBank/DDBJ whole genome shotgun (WGS) entry which is preliminary data.</text>
</comment>
<accession>A0A4Y9SJU1</accession>
<dbReference type="Proteomes" id="UP000298438">
    <property type="component" value="Unassembled WGS sequence"/>
</dbReference>
<evidence type="ECO:0000313" key="4">
    <source>
        <dbReference type="EMBL" id="TFW25991.1"/>
    </source>
</evidence>